<evidence type="ECO:0008006" key="3">
    <source>
        <dbReference type="Google" id="ProtNLM"/>
    </source>
</evidence>
<dbReference type="Gene3D" id="3.40.50.300">
    <property type="entry name" value="P-loop containing nucleotide triphosphate hydrolases"/>
    <property type="match status" value="1"/>
</dbReference>
<proteinExistence type="predicted"/>
<evidence type="ECO:0000313" key="1">
    <source>
        <dbReference type="EMBL" id="OAX37727.1"/>
    </source>
</evidence>
<gene>
    <name evidence="1" type="ORF">K503DRAFT_217230</name>
</gene>
<accession>A0A1B7MYR9</accession>
<dbReference type="InParanoid" id="A0A1B7MYR9"/>
<organism evidence="1 2">
    <name type="scientific">Rhizopogon vinicolor AM-OR11-026</name>
    <dbReference type="NCBI Taxonomy" id="1314800"/>
    <lineage>
        <taxon>Eukaryota</taxon>
        <taxon>Fungi</taxon>
        <taxon>Dikarya</taxon>
        <taxon>Basidiomycota</taxon>
        <taxon>Agaricomycotina</taxon>
        <taxon>Agaricomycetes</taxon>
        <taxon>Agaricomycetidae</taxon>
        <taxon>Boletales</taxon>
        <taxon>Suillineae</taxon>
        <taxon>Rhizopogonaceae</taxon>
        <taxon>Rhizopogon</taxon>
    </lineage>
</organism>
<dbReference type="SUPFAM" id="SSF52540">
    <property type="entry name" value="P-loop containing nucleoside triphosphate hydrolases"/>
    <property type="match status" value="1"/>
</dbReference>
<sequence>MANKSDTSPNSLYISDISVDFSESQQDVPSVEVRIDSTFRPIDNRAGKTLSRTFSQPMKLSRQDPFSLHISYKGNWLWKNKSYDIHLDTEDIFHRHDALEGLERREYHKSHERISVVLGLSRNSSTSDLPPTSDLLPTTDLPPTTNIIFQNCPRFRILVTGKSGVGKSSLINHAFGLRDAVSYS</sequence>
<dbReference type="OrthoDB" id="2658245at2759"/>
<dbReference type="Proteomes" id="UP000092154">
    <property type="component" value="Unassembled WGS sequence"/>
</dbReference>
<reference evidence="1 2" key="1">
    <citation type="submission" date="2016-06" db="EMBL/GenBank/DDBJ databases">
        <title>Comparative genomics of the ectomycorrhizal sister species Rhizopogon vinicolor and Rhizopogon vesiculosus (Basidiomycota: Boletales) reveals a divergence of the mating type B locus.</title>
        <authorList>
            <consortium name="DOE Joint Genome Institute"/>
            <person name="Mujic A.B."/>
            <person name="Kuo A."/>
            <person name="Tritt A."/>
            <person name="Lipzen A."/>
            <person name="Chen C."/>
            <person name="Johnson J."/>
            <person name="Sharma A."/>
            <person name="Barry K."/>
            <person name="Grigoriev I.V."/>
            <person name="Spatafora J.W."/>
        </authorList>
    </citation>
    <scope>NUCLEOTIDE SEQUENCE [LARGE SCALE GENOMIC DNA]</scope>
    <source>
        <strain evidence="1 2">AM-OR11-026</strain>
    </source>
</reference>
<dbReference type="EMBL" id="KV448335">
    <property type="protein sequence ID" value="OAX37727.1"/>
    <property type="molecule type" value="Genomic_DNA"/>
</dbReference>
<protein>
    <recommendedName>
        <fullName evidence="3">G domain-containing protein</fullName>
    </recommendedName>
</protein>
<evidence type="ECO:0000313" key="2">
    <source>
        <dbReference type="Proteomes" id="UP000092154"/>
    </source>
</evidence>
<dbReference type="InterPro" id="IPR027417">
    <property type="entry name" value="P-loop_NTPase"/>
</dbReference>
<keyword evidence="2" id="KW-1185">Reference proteome</keyword>
<name>A0A1B7MYR9_9AGAM</name>
<dbReference type="AlphaFoldDB" id="A0A1B7MYR9"/>